<evidence type="ECO:0000313" key="2">
    <source>
        <dbReference type="Proteomes" id="UP001221898"/>
    </source>
</evidence>
<protein>
    <submittedName>
        <fullName evidence="1">Uncharacterized protein</fullName>
    </submittedName>
</protein>
<dbReference type="PANTHER" id="PTHR37162">
    <property type="entry name" value="HAT FAMILY DIMERISATION DOMAINCONTAINING PROTEIN-RELATED"/>
    <property type="match status" value="1"/>
</dbReference>
<accession>A0AAD7RVV2</accession>
<comment type="caution">
    <text evidence="1">The sequence shown here is derived from an EMBL/GenBank/DDBJ whole genome shotgun (WGS) entry which is preliminary data.</text>
</comment>
<sequence length="204" mass="23789">MERAFEKLPSNLGYLLSEVPKWFSKSTLRREAFNNLFQVMDANNDRRGTPKPFQKMSSTRWLVRGKVIYSLLVNWHELKAYFSAVLPTADASCRYRARELHGMFSDPVNLLYLEFVSPVVTEFERVNSFFQATDADPEEMFNELDMHHKSLKCRFQGKCCTDFKASERMLERFTSQNMYGNLEDRDNSEGGDPGEGVEEFDLLY</sequence>
<dbReference type="Proteomes" id="UP001221898">
    <property type="component" value="Unassembled WGS sequence"/>
</dbReference>
<keyword evidence="2" id="KW-1185">Reference proteome</keyword>
<name>A0AAD7RVV2_9TELE</name>
<dbReference type="AlphaFoldDB" id="A0AAD7RVV2"/>
<organism evidence="1 2">
    <name type="scientific">Aldrovandia affinis</name>
    <dbReference type="NCBI Taxonomy" id="143900"/>
    <lineage>
        <taxon>Eukaryota</taxon>
        <taxon>Metazoa</taxon>
        <taxon>Chordata</taxon>
        <taxon>Craniata</taxon>
        <taxon>Vertebrata</taxon>
        <taxon>Euteleostomi</taxon>
        <taxon>Actinopterygii</taxon>
        <taxon>Neopterygii</taxon>
        <taxon>Teleostei</taxon>
        <taxon>Notacanthiformes</taxon>
        <taxon>Halosauridae</taxon>
        <taxon>Aldrovandia</taxon>
    </lineage>
</organism>
<proteinExistence type="predicted"/>
<reference evidence="1" key="1">
    <citation type="journal article" date="2023" name="Science">
        <title>Genome structures resolve the early diversification of teleost fishes.</title>
        <authorList>
            <person name="Parey E."/>
            <person name="Louis A."/>
            <person name="Montfort J."/>
            <person name="Bouchez O."/>
            <person name="Roques C."/>
            <person name="Iampietro C."/>
            <person name="Lluch J."/>
            <person name="Castinel A."/>
            <person name="Donnadieu C."/>
            <person name="Desvignes T."/>
            <person name="Floi Bucao C."/>
            <person name="Jouanno E."/>
            <person name="Wen M."/>
            <person name="Mejri S."/>
            <person name="Dirks R."/>
            <person name="Jansen H."/>
            <person name="Henkel C."/>
            <person name="Chen W.J."/>
            <person name="Zahm M."/>
            <person name="Cabau C."/>
            <person name="Klopp C."/>
            <person name="Thompson A.W."/>
            <person name="Robinson-Rechavi M."/>
            <person name="Braasch I."/>
            <person name="Lecointre G."/>
            <person name="Bobe J."/>
            <person name="Postlethwait J.H."/>
            <person name="Berthelot C."/>
            <person name="Roest Crollius H."/>
            <person name="Guiguen Y."/>
        </authorList>
    </citation>
    <scope>NUCLEOTIDE SEQUENCE</scope>
    <source>
        <strain evidence="1">NC1722</strain>
    </source>
</reference>
<gene>
    <name evidence="1" type="ORF">AAFF_G00090700</name>
</gene>
<evidence type="ECO:0000313" key="1">
    <source>
        <dbReference type="EMBL" id="KAJ8391283.1"/>
    </source>
</evidence>
<dbReference type="PANTHER" id="PTHR37162:SF1">
    <property type="entry name" value="BED-TYPE DOMAIN-CONTAINING PROTEIN"/>
    <property type="match status" value="1"/>
</dbReference>
<dbReference type="EMBL" id="JAINUG010000159">
    <property type="protein sequence ID" value="KAJ8391283.1"/>
    <property type="molecule type" value="Genomic_DNA"/>
</dbReference>